<evidence type="ECO:0000313" key="3">
    <source>
        <dbReference type="EMBL" id="RCV55137.1"/>
    </source>
</evidence>
<evidence type="ECO:0000256" key="2">
    <source>
        <dbReference type="SAM" id="Phobius"/>
    </source>
</evidence>
<evidence type="ECO:0000313" key="4">
    <source>
        <dbReference type="Proteomes" id="UP000253318"/>
    </source>
</evidence>
<sequence>MGDCEQCTDQLSALTDVSRVLAEVPATPLPDAVTARIDDALRAELQSRQAPPPEEDAAPPEDDIAPVVPLRRRSGPARWLPYLAAAAAAVFVIGGGTAVLREVLAPSAEETAAPLTAPQPDGPPGPDAALSYYPVVVASGTDYTADGLAAQGRVLIERAGIQNAAGADGDAAAAAPLPSPSALPSDLSACVHHIDDDGQQRPKVIDLATYEGATAWVMVFGTPSDGTGTPVEYTVRVVTPECGSLGSSDDAVVAEAVVPGH</sequence>
<gene>
    <name evidence="3" type="ORF">DEF24_18370</name>
</gene>
<evidence type="ECO:0000256" key="1">
    <source>
        <dbReference type="SAM" id="MobiDB-lite"/>
    </source>
</evidence>
<protein>
    <submittedName>
        <fullName evidence="3">Uncharacterized protein</fullName>
    </submittedName>
</protein>
<comment type="caution">
    <text evidence="3">The sequence shown here is derived from an EMBL/GenBank/DDBJ whole genome shotgun (WGS) entry which is preliminary data.</text>
</comment>
<dbReference type="OrthoDB" id="3436486at2"/>
<feature type="transmembrane region" description="Helical" evidence="2">
    <location>
        <begin position="79"/>
        <end position="100"/>
    </location>
</feature>
<keyword evidence="2" id="KW-0812">Transmembrane</keyword>
<feature type="region of interest" description="Disordered" evidence="1">
    <location>
        <begin position="41"/>
        <end position="66"/>
    </location>
</feature>
<accession>A0A368T243</accession>
<dbReference type="EMBL" id="QEIN01000152">
    <property type="protein sequence ID" value="RCV55137.1"/>
    <property type="molecule type" value="Genomic_DNA"/>
</dbReference>
<dbReference type="AlphaFoldDB" id="A0A368T243"/>
<dbReference type="Proteomes" id="UP000253318">
    <property type="component" value="Unassembled WGS sequence"/>
</dbReference>
<organism evidence="3 4">
    <name type="scientific">Marinitenerispora sediminis</name>
    <dbReference type="NCBI Taxonomy" id="1931232"/>
    <lineage>
        <taxon>Bacteria</taxon>
        <taxon>Bacillati</taxon>
        <taxon>Actinomycetota</taxon>
        <taxon>Actinomycetes</taxon>
        <taxon>Streptosporangiales</taxon>
        <taxon>Nocardiopsidaceae</taxon>
        <taxon>Marinitenerispora</taxon>
    </lineage>
</organism>
<keyword evidence="4" id="KW-1185">Reference proteome</keyword>
<reference evidence="3 4" key="1">
    <citation type="submission" date="2018-04" db="EMBL/GenBank/DDBJ databases">
        <title>Novel actinobacteria from marine sediment.</title>
        <authorList>
            <person name="Ng Z.Y."/>
            <person name="Tan G.Y.A."/>
        </authorList>
    </citation>
    <scope>NUCLEOTIDE SEQUENCE [LARGE SCALE GENOMIC DNA]</scope>
    <source>
        <strain evidence="3 4">TPS81</strain>
    </source>
</reference>
<keyword evidence="2" id="KW-0472">Membrane</keyword>
<proteinExistence type="predicted"/>
<keyword evidence="2" id="KW-1133">Transmembrane helix</keyword>
<name>A0A368T243_9ACTN</name>
<feature type="compositionally biased region" description="Acidic residues" evidence="1">
    <location>
        <begin position="53"/>
        <end position="64"/>
    </location>
</feature>